<dbReference type="InterPro" id="IPR030662">
    <property type="entry name" value="DPH6/MJ0570"/>
</dbReference>
<comment type="caution">
    <text evidence="3">The sequence shown here is derived from an EMBL/GenBank/DDBJ whole genome shotgun (WGS) entry which is preliminary data.</text>
</comment>
<dbReference type="NCBIfam" id="TIGR03679">
    <property type="entry name" value="arCOG00187"/>
    <property type="match status" value="1"/>
</dbReference>
<dbReference type="Gene3D" id="3.40.50.620">
    <property type="entry name" value="HUPs"/>
    <property type="match status" value="1"/>
</dbReference>
<dbReference type="EC" id="6.3.1.14" evidence="3"/>
<dbReference type="InterPro" id="IPR022427">
    <property type="entry name" value="MJ0570_ATP-bd"/>
</dbReference>
<reference evidence="3" key="1">
    <citation type="submission" date="2019-11" db="EMBL/GenBank/DDBJ databases">
        <title>Lipid analysis of CO2-rich subsurface aquifers suggests an autotrophy-based deep biosphere with lysolipids enriched in CPR bacteria.</title>
        <authorList>
            <person name="Probst A.J."/>
            <person name="Elling F.J."/>
            <person name="Castelle C.J."/>
            <person name="Zhu Q."/>
            <person name="Elvert M."/>
            <person name="Birarda G."/>
            <person name="Holman H.-Y."/>
            <person name="Lane K.R."/>
            <person name="Ladd B."/>
            <person name="Ryan M.C."/>
            <person name="Woyke T."/>
            <person name="Hinrichs K.-U."/>
            <person name="Banfield J.F."/>
        </authorList>
    </citation>
    <scope>NUCLEOTIDE SEQUENCE</scope>
    <source>
        <strain evidence="2">CG_2015-01_33_1645</strain>
        <strain evidence="3">CG_2015-04_33_537</strain>
    </source>
</reference>
<dbReference type="Gene3D" id="3.90.1490.10">
    <property type="entry name" value="putative n-type atp pyrophosphatase, domain 2"/>
    <property type="match status" value="1"/>
</dbReference>
<dbReference type="NCBIfam" id="TIGR00290">
    <property type="entry name" value="MJ0570_dom"/>
    <property type="match status" value="1"/>
</dbReference>
<dbReference type="GO" id="GO:0017183">
    <property type="term" value="P:protein histidyl modification to diphthamide"/>
    <property type="evidence" value="ECO:0007669"/>
    <property type="project" value="TreeGrafter"/>
</dbReference>
<dbReference type="GO" id="GO:0017178">
    <property type="term" value="F:diphthine-ammonia ligase activity"/>
    <property type="evidence" value="ECO:0007669"/>
    <property type="project" value="UniProtKB-EC"/>
</dbReference>
<dbReference type="SUPFAM" id="SSF52402">
    <property type="entry name" value="Adenine nucleotide alpha hydrolases-like"/>
    <property type="match status" value="1"/>
</dbReference>
<organism evidence="3 4">
    <name type="scientific">Candidatus Altarchaeum hamiconexum</name>
    <dbReference type="NCBI Taxonomy" id="1803513"/>
    <lineage>
        <taxon>Archaea</taxon>
        <taxon>Candidatus Altarchaeota</taxon>
        <taxon>Candidatus Altiarchaeia</taxon>
        <taxon>Candidatus Altarchaeales</taxon>
        <taxon>Candidatus Altarchaeaceae</taxon>
        <taxon>Candidatus Altarchaeum</taxon>
    </lineage>
</organism>
<dbReference type="Proteomes" id="UP000768163">
    <property type="component" value="Unassembled WGS sequence"/>
</dbReference>
<dbReference type="PANTHER" id="PTHR12196:SF2">
    <property type="entry name" value="DIPHTHINE--AMMONIA LIGASE"/>
    <property type="match status" value="1"/>
</dbReference>
<feature type="domain" description="Diphthamide synthase" evidence="1">
    <location>
        <begin position="1"/>
        <end position="222"/>
    </location>
</feature>
<evidence type="ECO:0000259" key="1">
    <source>
        <dbReference type="Pfam" id="PF01902"/>
    </source>
</evidence>
<dbReference type="InterPro" id="IPR002761">
    <property type="entry name" value="Diphthami_syn_dom"/>
</dbReference>
<protein>
    <submittedName>
        <fullName evidence="3">Diphthine--ammonia ligase</fullName>
        <ecNumber evidence="3">6.3.1.14</ecNumber>
    </submittedName>
</protein>
<dbReference type="Pfam" id="PF01902">
    <property type="entry name" value="Diphthami_syn_2"/>
    <property type="match status" value="1"/>
</dbReference>
<keyword evidence="3" id="KW-0436">Ligase</keyword>
<dbReference type="InterPro" id="IPR014729">
    <property type="entry name" value="Rossmann-like_a/b/a_fold"/>
</dbReference>
<dbReference type="Proteomes" id="UP000738826">
    <property type="component" value="Unassembled WGS sequence"/>
</dbReference>
<dbReference type="PIRSF" id="PIRSF039123">
    <property type="entry name" value="Diphthamide_synthase"/>
    <property type="match status" value="1"/>
</dbReference>
<gene>
    <name evidence="3" type="ORF">GW779_01850</name>
    <name evidence="2" type="ORF">GW910_02460</name>
</gene>
<proteinExistence type="predicted"/>
<dbReference type="CDD" id="cd01994">
    <property type="entry name" value="AANH_PF0828-like"/>
    <property type="match status" value="1"/>
</dbReference>
<evidence type="ECO:0000313" key="2">
    <source>
        <dbReference type="EMBL" id="NCN64925.1"/>
    </source>
</evidence>
<dbReference type="EMBL" id="JAACQH010000030">
    <property type="protein sequence ID" value="NCS91153.1"/>
    <property type="molecule type" value="Genomic_DNA"/>
</dbReference>
<dbReference type="PANTHER" id="PTHR12196">
    <property type="entry name" value="DOMAIN OF UNKNOWN FUNCTION 71 DUF71 -CONTAINING PROTEIN"/>
    <property type="match status" value="1"/>
</dbReference>
<name>A0A8J7Z187_9ARCH</name>
<dbReference type="AlphaFoldDB" id="A0A8J7Z187"/>
<evidence type="ECO:0000313" key="4">
    <source>
        <dbReference type="Proteomes" id="UP000738826"/>
    </source>
</evidence>
<sequence>MKLVSLFSGGKDSTIATYKAIKADNDVKILLSFVPDEESYMFHYPNIKFAKISAEAMNIPIIMKESGKDKEKEIDDLKTEISALKNDCGLDGVCVGAVSSNYQYSRVKKVSDELNLEVYAPYWQKSHGKLIREAINLNFKILIVGVYADGFDESWLGRELDLKALDDLKKLEEKFHINIGGEGGEYETFVLDCPLFRKRIVIDEAEKIWGKVRGELLIKKVRLADKF</sequence>
<dbReference type="EMBL" id="JAACVF010000059">
    <property type="protein sequence ID" value="NCN64925.1"/>
    <property type="molecule type" value="Genomic_DNA"/>
</dbReference>
<accession>A0A8J7Z187</accession>
<evidence type="ECO:0000313" key="3">
    <source>
        <dbReference type="EMBL" id="NCS91153.1"/>
    </source>
</evidence>